<proteinExistence type="predicted"/>
<gene>
    <name evidence="2" type="ORF">RFI_17422</name>
</gene>
<accession>X6N1M9</accession>
<feature type="compositionally biased region" description="Basic and acidic residues" evidence="1">
    <location>
        <begin position="1"/>
        <end position="26"/>
    </location>
</feature>
<name>X6N1M9_RETFI</name>
<sequence length="398" mass="44721">SFEFQLEREKEKDNDKDIDKIKKGDNEQSSSAKSNPSFDAQTKKSSTHPKFQSLLQSLVRRHLCRRVFADSVYDIFFMLLQNIHGKNDALFQTLAKRFASCQIKDYGLPAPLQVDEDEASPFSPLSQEQGQIAPFVHDLSDTISTHSQKDNHTIPPSSMQKPITLSVLQPCLDQFAFFFLIRDPLEKIECLLKFKESLITCIDEYRYHKHLTAQSTCEPIHDTCDADTLDLIDPISEDKALPLFPGDVNIPPTQNKKTDLRTHGGFEMEDVNVSLLSVSSDVSDNDPQNNLARAPFSPNGNKPSNSALKQVLIGGDDMIPLFAYCLIKSQLSLVHSEIAFIDIFLDEEIELTEAGSSFSLFCFFTMKKKSKTNELYISFTGTLQVAVQALRKGTLPIT</sequence>
<comment type="caution">
    <text evidence="2">The sequence shown here is derived from an EMBL/GenBank/DDBJ whole genome shotgun (WGS) entry which is preliminary data.</text>
</comment>
<evidence type="ECO:0000256" key="1">
    <source>
        <dbReference type="SAM" id="MobiDB-lite"/>
    </source>
</evidence>
<keyword evidence="3" id="KW-1185">Reference proteome</keyword>
<feature type="compositionally biased region" description="Polar residues" evidence="1">
    <location>
        <begin position="28"/>
        <end position="46"/>
    </location>
</feature>
<dbReference type="EMBL" id="ASPP01013268">
    <property type="protein sequence ID" value="ETO19808.1"/>
    <property type="molecule type" value="Genomic_DNA"/>
</dbReference>
<dbReference type="Gene3D" id="1.20.1050.80">
    <property type="entry name" value="VPS9 domain"/>
    <property type="match status" value="1"/>
</dbReference>
<dbReference type="AlphaFoldDB" id="X6N1M9"/>
<feature type="region of interest" description="Disordered" evidence="1">
    <location>
        <begin position="1"/>
        <end position="46"/>
    </location>
</feature>
<dbReference type="InterPro" id="IPR037191">
    <property type="entry name" value="VPS9_dom_sf"/>
</dbReference>
<dbReference type="Proteomes" id="UP000023152">
    <property type="component" value="Unassembled WGS sequence"/>
</dbReference>
<dbReference type="OrthoDB" id="10264848at2759"/>
<feature type="region of interest" description="Disordered" evidence="1">
    <location>
        <begin position="280"/>
        <end position="302"/>
    </location>
</feature>
<reference evidence="2 3" key="1">
    <citation type="journal article" date="2013" name="Curr. Biol.">
        <title>The Genome of the Foraminiferan Reticulomyxa filosa.</title>
        <authorList>
            <person name="Glockner G."/>
            <person name="Hulsmann N."/>
            <person name="Schleicher M."/>
            <person name="Noegel A.A."/>
            <person name="Eichinger L."/>
            <person name="Gallinger C."/>
            <person name="Pawlowski J."/>
            <person name="Sierra R."/>
            <person name="Euteneuer U."/>
            <person name="Pillet L."/>
            <person name="Moustafa A."/>
            <person name="Platzer M."/>
            <person name="Groth M."/>
            <person name="Szafranski K."/>
            <person name="Schliwa M."/>
        </authorList>
    </citation>
    <scope>NUCLEOTIDE SEQUENCE [LARGE SCALE GENOMIC DNA]</scope>
</reference>
<protein>
    <submittedName>
        <fullName evidence="2">Uncharacterized protein</fullName>
    </submittedName>
</protein>
<feature type="non-terminal residue" evidence="2">
    <location>
        <position position="1"/>
    </location>
</feature>
<evidence type="ECO:0000313" key="2">
    <source>
        <dbReference type="EMBL" id="ETO19808.1"/>
    </source>
</evidence>
<evidence type="ECO:0000313" key="3">
    <source>
        <dbReference type="Proteomes" id="UP000023152"/>
    </source>
</evidence>
<dbReference type="SUPFAM" id="SSF109993">
    <property type="entry name" value="VPS9 domain"/>
    <property type="match status" value="1"/>
</dbReference>
<organism evidence="2 3">
    <name type="scientific">Reticulomyxa filosa</name>
    <dbReference type="NCBI Taxonomy" id="46433"/>
    <lineage>
        <taxon>Eukaryota</taxon>
        <taxon>Sar</taxon>
        <taxon>Rhizaria</taxon>
        <taxon>Retaria</taxon>
        <taxon>Foraminifera</taxon>
        <taxon>Monothalamids</taxon>
        <taxon>Reticulomyxidae</taxon>
        <taxon>Reticulomyxa</taxon>
    </lineage>
</organism>